<reference evidence="2 3" key="1">
    <citation type="journal article" date="2012" name="J. Bacteriol.">
        <title>De Novo Genome Project of Cupriavidus basilensis OR16.</title>
        <authorList>
            <person name="Cserhati M."/>
            <person name="Kriszt B."/>
            <person name="Szoboszlay S."/>
            <person name="Toth A."/>
            <person name="Szabo I."/>
            <person name="Tancsics A."/>
            <person name="Nagy I."/>
            <person name="Horvath B."/>
            <person name="Nagy I."/>
            <person name="Kukolya J."/>
        </authorList>
    </citation>
    <scope>NUCLEOTIDE SEQUENCE [LARGE SCALE GENOMIC DNA]</scope>
    <source>
        <strain evidence="2 3">OR16</strain>
    </source>
</reference>
<dbReference type="Gene3D" id="3.40.50.300">
    <property type="entry name" value="P-loop containing nucleotide triphosphate hydrolases"/>
    <property type="match status" value="1"/>
</dbReference>
<dbReference type="GO" id="GO:0016887">
    <property type="term" value="F:ATP hydrolysis activity"/>
    <property type="evidence" value="ECO:0007669"/>
    <property type="project" value="InterPro"/>
</dbReference>
<dbReference type="InterPro" id="IPR049945">
    <property type="entry name" value="AAA_22"/>
</dbReference>
<comment type="caution">
    <text evidence="2">The sequence shown here is derived from an EMBL/GenBank/DDBJ whole genome shotgun (WGS) entry which is preliminary data.</text>
</comment>
<dbReference type="AlphaFoldDB" id="H1SDK8"/>
<proteinExistence type="predicted"/>
<evidence type="ECO:0000259" key="1">
    <source>
        <dbReference type="Pfam" id="PF13401"/>
    </source>
</evidence>
<gene>
    <name evidence="2" type="ORF">OR16_31569</name>
</gene>
<dbReference type="Proteomes" id="UP000005808">
    <property type="component" value="Unassembled WGS sequence"/>
</dbReference>
<organism evidence="2 3">
    <name type="scientific">Cupriavidus basilensis OR16</name>
    <dbReference type="NCBI Taxonomy" id="1127483"/>
    <lineage>
        <taxon>Bacteria</taxon>
        <taxon>Pseudomonadati</taxon>
        <taxon>Pseudomonadota</taxon>
        <taxon>Betaproteobacteria</taxon>
        <taxon>Burkholderiales</taxon>
        <taxon>Burkholderiaceae</taxon>
        <taxon>Cupriavidus</taxon>
    </lineage>
</organism>
<dbReference type="InterPro" id="IPR027417">
    <property type="entry name" value="P-loop_NTPase"/>
</dbReference>
<dbReference type="OrthoDB" id="9797061at2"/>
<dbReference type="PATRIC" id="fig|1127483.3.peg.6300"/>
<dbReference type="SUPFAM" id="SSF52540">
    <property type="entry name" value="P-loop containing nucleoside triphosphate hydrolases"/>
    <property type="match status" value="1"/>
</dbReference>
<accession>H1SDK8</accession>
<dbReference type="Pfam" id="PF13401">
    <property type="entry name" value="AAA_22"/>
    <property type="match status" value="1"/>
</dbReference>
<dbReference type="EMBL" id="AHJE01000093">
    <property type="protein sequence ID" value="EHP39393.1"/>
    <property type="molecule type" value="Genomic_DNA"/>
</dbReference>
<name>H1SDK8_9BURK</name>
<feature type="domain" description="ORC1/DEAH AAA+ ATPase" evidence="1">
    <location>
        <begin position="2"/>
        <end position="114"/>
    </location>
</feature>
<protein>
    <submittedName>
        <fullName evidence="2">DNA transposition protein</fullName>
    </submittedName>
</protein>
<sequence>MAVLYGPAGWGKTFATNVLAIENRAYYVQMRSAWRSKTLLEKVLFEMGVKHTRSTVPVLLDLVCEQLSASRRTLILDEFDYATKSDSLIELARDIYEGSQGSLLLVGEELLPKKLERWERFHSRVLTWAPAQRVTADDAGKLAEIYAPGLPIEQDVLQRLVELSNGSVRRVSVNLTQLHEHSMTYGLESIGLAELEGVEIYTGRSPERRL</sequence>
<evidence type="ECO:0000313" key="3">
    <source>
        <dbReference type="Proteomes" id="UP000005808"/>
    </source>
</evidence>
<evidence type="ECO:0000313" key="2">
    <source>
        <dbReference type="EMBL" id="EHP39393.1"/>
    </source>
</evidence>